<dbReference type="Proteomes" id="UP000789920">
    <property type="component" value="Unassembled WGS sequence"/>
</dbReference>
<proteinExistence type="predicted"/>
<protein>
    <submittedName>
        <fullName evidence="1">31006_t:CDS:1</fullName>
    </submittedName>
</protein>
<gene>
    <name evidence="1" type="ORF">RPERSI_LOCUS17966</name>
</gene>
<organism evidence="1 2">
    <name type="scientific">Racocetra persica</name>
    <dbReference type="NCBI Taxonomy" id="160502"/>
    <lineage>
        <taxon>Eukaryota</taxon>
        <taxon>Fungi</taxon>
        <taxon>Fungi incertae sedis</taxon>
        <taxon>Mucoromycota</taxon>
        <taxon>Glomeromycotina</taxon>
        <taxon>Glomeromycetes</taxon>
        <taxon>Diversisporales</taxon>
        <taxon>Gigasporaceae</taxon>
        <taxon>Racocetra</taxon>
    </lineage>
</organism>
<dbReference type="EMBL" id="CAJVQC010046798">
    <property type="protein sequence ID" value="CAG8783612.1"/>
    <property type="molecule type" value="Genomic_DNA"/>
</dbReference>
<name>A0ACA9R9T3_9GLOM</name>
<reference evidence="1" key="1">
    <citation type="submission" date="2021-06" db="EMBL/GenBank/DDBJ databases">
        <authorList>
            <person name="Kallberg Y."/>
            <person name="Tangrot J."/>
            <person name="Rosling A."/>
        </authorList>
    </citation>
    <scope>NUCLEOTIDE SEQUENCE</scope>
    <source>
        <strain evidence="1">MA461A</strain>
    </source>
</reference>
<sequence>RRMIVPIVKVRDNIIPIPIPSLFSEMVNPLKSHRSIHPSAITVLIKNLHYLQDLVQHNHLPDATRPEVIKAVTELKKRVSETREKPVQLIQNYSISNNIQPFMPSLNALRQIVSHSKKIEKIPQTQNVLEINIPPLLRVTLN</sequence>
<keyword evidence="2" id="KW-1185">Reference proteome</keyword>
<accession>A0ACA9R9T3</accession>
<feature type="non-terminal residue" evidence="1">
    <location>
        <position position="1"/>
    </location>
</feature>
<comment type="caution">
    <text evidence="1">The sequence shown here is derived from an EMBL/GenBank/DDBJ whole genome shotgun (WGS) entry which is preliminary data.</text>
</comment>
<evidence type="ECO:0000313" key="2">
    <source>
        <dbReference type="Proteomes" id="UP000789920"/>
    </source>
</evidence>
<evidence type="ECO:0000313" key="1">
    <source>
        <dbReference type="EMBL" id="CAG8783612.1"/>
    </source>
</evidence>
<feature type="non-terminal residue" evidence="1">
    <location>
        <position position="142"/>
    </location>
</feature>